<keyword evidence="3" id="KW-0479">Metal-binding</keyword>
<dbReference type="GO" id="GO:0008270">
    <property type="term" value="F:zinc ion binding"/>
    <property type="evidence" value="ECO:0007669"/>
    <property type="project" value="UniProtKB-KW"/>
</dbReference>
<evidence type="ECO:0000256" key="7">
    <source>
        <dbReference type="ARBA" id="ARBA00023159"/>
    </source>
</evidence>
<gene>
    <name evidence="12" type="primary">BRF1</name>
    <name evidence="12" type="ORF">DERF_000045</name>
</gene>
<feature type="compositionally biased region" description="Polar residues" evidence="10">
    <location>
        <begin position="545"/>
        <end position="570"/>
    </location>
</feature>
<dbReference type="SUPFAM" id="SSF57783">
    <property type="entry name" value="Zinc beta-ribbon"/>
    <property type="match status" value="1"/>
</dbReference>
<keyword evidence="7" id="KW-0010">Activator</keyword>
<feature type="domain" description="Cyclin-like" evidence="11">
    <location>
        <begin position="84"/>
        <end position="165"/>
    </location>
</feature>
<reference evidence="12" key="1">
    <citation type="submission" date="2013-05" db="EMBL/GenBank/DDBJ databases">
        <authorList>
            <person name="Yim A.K.Y."/>
            <person name="Chan T.F."/>
            <person name="Ji K.M."/>
            <person name="Liu X.Y."/>
            <person name="Zhou J.W."/>
            <person name="Li R.Q."/>
            <person name="Yang K.Y."/>
            <person name="Li J."/>
            <person name="Li M."/>
            <person name="Law P.T.W."/>
            <person name="Wu Y.L."/>
            <person name="Cai Z.L."/>
            <person name="Qin H."/>
            <person name="Bao Y."/>
            <person name="Leung R.K.K."/>
            <person name="Ng P.K.S."/>
            <person name="Zou J."/>
            <person name="Zhong X.J."/>
            <person name="Ran P.X."/>
            <person name="Zhong N.S."/>
            <person name="Liu Z.G."/>
            <person name="Tsui S.K.W."/>
        </authorList>
    </citation>
    <scope>NUCLEOTIDE SEQUENCE</scope>
    <source>
        <strain evidence="12">Derf</strain>
        <tissue evidence="12">Whole organism</tissue>
    </source>
</reference>
<evidence type="ECO:0000256" key="1">
    <source>
        <dbReference type="ARBA" id="ARBA00004123"/>
    </source>
</evidence>
<evidence type="ECO:0000256" key="4">
    <source>
        <dbReference type="ARBA" id="ARBA00022771"/>
    </source>
</evidence>
<evidence type="ECO:0000256" key="2">
    <source>
        <dbReference type="ARBA" id="ARBA00010857"/>
    </source>
</evidence>
<dbReference type="GO" id="GO:0001006">
    <property type="term" value="F:RNA polymerase III type 3 promoter sequence-specific DNA binding"/>
    <property type="evidence" value="ECO:0007669"/>
    <property type="project" value="TreeGrafter"/>
</dbReference>
<feature type="domain" description="Cyclin-like" evidence="11">
    <location>
        <begin position="178"/>
        <end position="270"/>
    </location>
</feature>
<reference evidence="12" key="2">
    <citation type="journal article" date="2022" name="Res Sq">
        <title>Comparative Genomics Reveals Insights into the Divergent Evolution of Astigmatic Mites and Household Pest Adaptations.</title>
        <authorList>
            <person name="Xiong Q."/>
            <person name="Wan A.T.-Y."/>
            <person name="Liu X.-Y."/>
            <person name="Fung C.S.-H."/>
            <person name="Xiao X."/>
            <person name="Malainual N."/>
            <person name="Hou J."/>
            <person name="Wang L."/>
            <person name="Wang M."/>
            <person name="Yang K."/>
            <person name="Cui Y."/>
            <person name="Leung E."/>
            <person name="Nong W."/>
            <person name="Shin S.-K."/>
            <person name="Au S."/>
            <person name="Jeong K.Y."/>
            <person name="Chew F.T."/>
            <person name="Hui J."/>
            <person name="Leung T.F."/>
            <person name="Tungtrongchitr A."/>
            <person name="Zhong N."/>
            <person name="Liu Z."/>
            <person name="Tsui S."/>
        </authorList>
    </citation>
    <scope>NUCLEOTIDE SEQUENCE</scope>
    <source>
        <strain evidence="12">Derf</strain>
        <tissue evidence="12">Whole organism</tissue>
    </source>
</reference>
<keyword evidence="4" id="KW-0863">Zinc-finger</keyword>
<feature type="region of interest" description="Disordered" evidence="10">
    <location>
        <begin position="595"/>
        <end position="688"/>
    </location>
</feature>
<feature type="region of interest" description="Disordered" evidence="10">
    <location>
        <begin position="478"/>
        <end position="516"/>
    </location>
</feature>
<dbReference type="InterPro" id="IPR013763">
    <property type="entry name" value="Cyclin-like_dom"/>
</dbReference>
<proteinExistence type="inferred from homology"/>
<dbReference type="GO" id="GO:0000995">
    <property type="term" value="F:RNA polymerase III general transcription initiation factor activity"/>
    <property type="evidence" value="ECO:0007669"/>
    <property type="project" value="TreeGrafter"/>
</dbReference>
<evidence type="ECO:0000259" key="11">
    <source>
        <dbReference type="SMART" id="SM00385"/>
    </source>
</evidence>
<accession>A0A922IAP7</accession>
<dbReference type="SMART" id="SM00385">
    <property type="entry name" value="CYCLIN"/>
    <property type="match status" value="2"/>
</dbReference>
<dbReference type="EMBL" id="ASGP02000001">
    <property type="protein sequence ID" value="KAH9525914.1"/>
    <property type="molecule type" value="Genomic_DNA"/>
</dbReference>
<dbReference type="Gene3D" id="1.10.472.10">
    <property type="entry name" value="Cyclin-like"/>
    <property type="match status" value="2"/>
</dbReference>
<keyword evidence="8" id="KW-0804">Transcription</keyword>
<sequence>MSATICHLCNKGEIVHDKKMSAMFCTGCGECFELGAFTDEIQYREDDRGRYSAVGSTYSVEKGFVNSKFSSHGQCLASVDNAKTILRRYCDKLYISGSFAQISSGFYHQLLIKKYMNGRRLNIVLAACLYIAVRTEGANVILLDISDVAEANVYDIGRYYFQIIRLLRFNIKSVDPSEYIVRFVDMLNLGDRTLLQVKRSASSIRETSNRIVQRMKRDWIHFGRRPSGVCAAAVLVAARINNVRCSFKDIISIAKVCESTIRKRINEFVDTPSSLLTYKEFMSNDHSLTEEEDPPAFKLSATLKDDIEANLKKAEKYQDIIEEHLKESRVKLRGMYAKFLKDIFTFQDDGDKLKDDETSIIKETIIDHNILSIDGNITKMTQEMHFEDHGNPSNEEIEYWANLRPSAESLGLLRRETIREETNNYQDLLEKGLDEDIDDDEINAYIIDDQTEIGQRQMEWTILNREFLEKEAQELLKRKQQETQEDNEKEQNGKTKKKRRKMDKVETSTATSASEAVKAAAKAKSIQLNSNLNLKELFNEESDQSSHSKPCTSDITVMPNHSNTNEVVDSQSDKEDTALLVSLYHSYAKVPAIETSSYSPKENVASISDDKNDHQETNSSINQKDKVIDIQPTDIDDEDHNDVSNKKIKMPIQKPSTNINSIDDDDDVDYFGDDDNVDDDNVDDDDDDDEFQKIKQKYSLQGESGYADDFEDCGF</sequence>
<feature type="region of interest" description="Disordered" evidence="10">
    <location>
        <begin position="539"/>
        <end position="573"/>
    </location>
</feature>
<protein>
    <submittedName>
        <fullName evidence="12">Transcription factor TFIIIB subunit brf1</fullName>
    </submittedName>
</protein>
<dbReference type="SUPFAM" id="SSF47954">
    <property type="entry name" value="Cyclin-like"/>
    <property type="match status" value="2"/>
</dbReference>
<keyword evidence="5" id="KW-0862">Zinc</keyword>
<dbReference type="AlphaFoldDB" id="A0A922IAP7"/>
<keyword evidence="13" id="KW-1185">Reference proteome</keyword>
<evidence type="ECO:0000313" key="13">
    <source>
        <dbReference type="Proteomes" id="UP000790347"/>
    </source>
</evidence>
<evidence type="ECO:0000256" key="6">
    <source>
        <dbReference type="ARBA" id="ARBA00023015"/>
    </source>
</evidence>
<dbReference type="InterPro" id="IPR000812">
    <property type="entry name" value="TFIIB"/>
</dbReference>
<evidence type="ECO:0000313" key="12">
    <source>
        <dbReference type="EMBL" id="KAH9525914.1"/>
    </source>
</evidence>
<feature type="compositionally biased region" description="Low complexity" evidence="10">
    <location>
        <begin position="507"/>
        <end position="516"/>
    </location>
</feature>
<evidence type="ECO:0000256" key="8">
    <source>
        <dbReference type="ARBA" id="ARBA00023163"/>
    </source>
</evidence>
<dbReference type="PANTHER" id="PTHR11618:SF4">
    <property type="entry name" value="TRANSCRIPTION FACTOR IIIB 90 KDA SUBUNIT"/>
    <property type="match status" value="1"/>
</dbReference>
<dbReference type="Pfam" id="PF07741">
    <property type="entry name" value="BRF1"/>
    <property type="match status" value="1"/>
</dbReference>
<organism evidence="12 13">
    <name type="scientific">Dermatophagoides farinae</name>
    <name type="common">American house dust mite</name>
    <dbReference type="NCBI Taxonomy" id="6954"/>
    <lineage>
        <taxon>Eukaryota</taxon>
        <taxon>Metazoa</taxon>
        <taxon>Ecdysozoa</taxon>
        <taxon>Arthropoda</taxon>
        <taxon>Chelicerata</taxon>
        <taxon>Arachnida</taxon>
        <taxon>Acari</taxon>
        <taxon>Acariformes</taxon>
        <taxon>Sarcoptiformes</taxon>
        <taxon>Astigmata</taxon>
        <taxon>Psoroptidia</taxon>
        <taxon>Analgoidea</taxon>
        <taxon>Pyroglyphidae</taxon>
        <taxon>Dermatophagoidinae</taxon>
        <taxon>Dermatophagoides</taxon>
    </lineage>
</organism>
<keyword evidence="9" id="KW-0539">Nucleus</keyword>
<dbReference type="FunFam" id="1.10.472.10:FF:000002">
    <property type="entry name" value="Transcription factor IIIB 90 kDa subunit"/>
    <property type="match status" value="1"/>
</dbReference>
<comment type="caution">
    <text evidence="12">The sequence shown here is derived from an EMBL/GenBank/DDBJ whole genome shotgun (WGS) entry which is preliminary data.</text>
</comment>
<comment type="similarity">
    <text evidence="2">Belongs to the TFIIB family.</text>
</comment>
<dbReference type="Proteomes" id="UP000790347">
    <property type="component" value="Unassembled WGS sequence"/>
</dbReference>
<dbReference type="GO" id="GO:0097550">
    <property type="term" value="C:transcription preinitiation complex"/>
    <property type="evidence" value="ECO:0007669"/>
    <property type="project" value="TreeGrafter"/>
</dbReference>
<dbReference type="InterPro" id="IPR013150">
    <property type="entry name" value="TFIIB_cyclin"/>
</dbReference>
<dbReference type="InterPro" id="IPR011665">
    <property type="entry name" value="BRF1_TBP-bd_dom"/>
</dbReference>
<dbReference type="PRINTS" id="PR00685">
    <property type="entry name" value="TIFACTORIIB"/>
</dbReference>
<feature type="compositionally biased region" description="Acidic residues" evidence="10">
    <location>
        <begin position="662"/>
        <end position="688"/>
    </location>
</feature>
<dbReference type="GO" id="GO:0017025">
    <property type="term" value="F:TBP-class protein binding"/>
    <property type="evidence" value="ECO:0007669"/>
    <property type="project" value="InterPro"/>
</dbReference>
<evidence type="ECO:0000256" key="9">
    <source>
        <dbReference type="ARBA" id="ARBA00023242"/>
    </source>
</evidence>
<dbReference type="PANTHER" id="PTHR11618">
    <property type="entry name" value="TRANSCRIPTION INITIATION FACTOR IIB-RELATED"/>
    <property type="match status" value="1"/>
</dbReference>
<dbReference type="InterPro" id="IPR036915">
    <property type="entry name" value="Cyclin-like_sf"/>
</dbReference>
<dbReference type="GO" id="GO:0070897">
    <property type="term" value="P:transcription preinitiation complex assembly"/>
    <property type="evidence" value="ECO:0007669"/>
    <property type="project" value="InterPro"/>
</dbReference>
<comment type="subcellular location">
    <subcellularLocation>
        <location evidence="1">Nucleus</location>
    </subcellularLocation>
</comment>
<keyword evidence="6" id="KW-0805">Transcription regulation</keyword>
<evidence type="ECO:0000256" key="10">
    <source>
        <dbReference type="SAM" id="MobiDB-lite"/>
    </source>
</evidence>
<dbReference type="GO" id="GO:0000126">
    <property type="term" value="C:transcription factor TFIIIB complex"/>
    <property type="evidence" value="ECO:0007669"/>
    <property type="project" value="TreeGrafter"/>
</dbReference>
<evidence type="ECO:0000256" key="5">
    <source>
        <dbReference type="ARBA" id="ARBA00022833"/>
    </source>
</evidence>
<name>A0A922IAP7_DERFA</name>
<dbReference type="GO" id="GO:0005634">
    <property type="term" value="C:nucleus"/>
    <property type="evidence" value="ECO:0007669"/>
    <property type="project" value="UniProtKB-SubCell"/>
</dbReference>
<dbReference type="Pfam" id="PF00382">
    <property type="entry name" value="TFIIB"/>
    <property type="match status" value="2"/>
</dbReference>
<evidence type="ECO:0000256" key="3">
    <source>
        <dbReference type="ARBA" id="ARBA00022723"/>
    </source>
</evidence>